<keyword evidence="3" id="KW-0808">Transferase</keyword>
<dbReference type="PROSITE" id="PS50522">
    <property type="entry name" value="RDRP_PHAGE"/>
    <property type="match status" value="1"/>
</dbReference>
<dbReference type="EC" id="2.7.7.48" evidence="1"/>
<gene>
    <name evidence="11" type="ORF">H4RhizoLitter20226_000001</name>
</gene>
<dbReference type="InterPro" id="IPR005093">
    <property type="entry name" value="RNArep_beta"/>
</dbReference>
<evidence type="ECO:0000256" key="8">
    <source>
        <dbReference type="ARBA" id="ARBA00048744"/>
    </source>
</evidence>
<keyword evidence="5" id="KW-0547">Nucleotide-binding</keyword>
<keyword evidence="9" id="KW-0460">Magnesium</keyword>
<keyword evidence="4" id="KW-0548">Nucleotidyltransferase</keyword>
<evidence type="ECO:0000256" key="3">
    <source>
        <dbReference type="ARBA" id="ARBA00022679"/>
    </source>
</evidence>
<accession>A0A514DAM9</accession>
<comment type="cofactor">
    <cofactor evidence="9">
        <name>Mg(2+)</name>
        <dbReference type="ChEBI" id="CHEBI:18420"/>
    </cofactor>
    <text evidence="9">Binds 2 Mg(2+) per subunit.</text>
</comment>
<keyword evidence="9" id="KW-0479">Metal-binding</keyword>
<evidence type="ECO:0000256" key="6">
    <source>
        <dbReference type="ARBA" id="ARBA00022953"/>
    </source>
</evidence>
<comment type="catalytic activity">
    <reaction evidence="8">
        <text>RNA(n) + a ribonucleoside 5'-triphosphate = RNA(n+1) + diphosphate</text>
        <dbReference type="Rhea" id="RHEA:21248"/>
        <dbReference type="Rhea" id="RHEA-COMP:14527"/>
        <dbReference type="Rhea" id="RHEA-COMP:17342"/>
        <dbReference type="ChEBI" id="CHEBI:33019"/>
        <dbReference type="ChEBI" id="CHEBI:61557"/>
        <dbReference type="ChEBI" id="CHEBI:140395"/>
        <dbReference type="EC" id="2.7.7.48"/>
    </reaction>
</comment>
<feature type="binding site" evidence="9">
    <location>
        <position position="431"/>
    </location>
    <ligand>
        <name>Mg(2+)</name>
        <dbReference type="ChEBI" id="CHEBI:18420"/>
        <label>2</label>
    </ligand>
</feature>
<dbReference type="GO" id="GO:0000166">
    <property type="term" value="F:nucleotide binding"/>
    <property type="evidence" value="ECO:0007669"/>
    <property type="project" value="UniProtKB-KW"/>
</dbReference>
<evidence type="ECO:0000256" key="9">
    <source>
        <dbReference type="PIRSR" id="PIRSR605093-1"/>
    </source>
</evidence>
<dbReference type="Pfam" id="PF03431">
    <property type="entry name" value="RNA_replicase_B"/>
    <property type="match status" value="1"/>
</dbReference>
<reference evidence="11" key="1">
    <citation type="submission" date="2019-05" db="EMBL/GenBank/DDBJ databases">
        <title>Metatranscriptomic reconstruction reveals RNA viruses with the potential to shape carbon cycling in soil.</title>
        <authorList>
            <person name="Starr E.P."/>
            <person name="Nuccio E."/>
            <person name="Pett-Ridge J."/>
            <person name="Banfield J.F."/>
            <person name="Firestone M.K."/>
        </authorList>
    </citation>
    <scope>NUCLEOTIDE SEQUENCE</scope>
    <source>
        <strain evidence="11">H4_Rhizo_Litter_20_scaffold_226</strain>
    </source>
</reference>
<feature type="binding site" evidence="9">
    <location>
        <position position="333"/>
    </location>
    <ligand>
        <name>Mg(2+)</name>
        <dbReference type="ChEBI" id="CHEBI:18420"/>
        <label>2</label>
    </ligand>
</feature>
<evidence type="ECO:0000256" key="2">
    <source>
        <dbReference type="ARBA" id="ARBA00022484"/>
    </source>
</evidence>
<evidence type="ECO:0000256" key="1">
    <source>
        <dbReference type="ARBA" id="ARBA00012494"/>
    </source>
</evidence>
<dbReference type="EMBL" id="MN035706">
    <property type="protein sequence ID" value="QDH90668.1"/>
    <property type="molecule type" value="Genomic_RNA"/>
</dbReference>
<dbReference type="GO" id="GO:0046872">
    <property type="term" value="F:metal ion binding"/>
    <property type="evidence" value="ECO:0007669"/>
    <property type="project" value="UniProtKB-KW"/>
</dbReference>
<proteinExistence type="predicted"/>
<sequence length="639" mass="71529">MKSLISLWSCIAHEMAMRCCTSATHDVKTVMRRTEHEGLSFLAITLADYGKDLQRALDRGFVAPSDFQGFSKIPGRLTGLPSFLRGFHERVFDPCSGALLDVPDIDAIFAIRQLTLMFSKIAFPDQPVKAGQRSNGRQVVSSVRERRAMSEYVQCEQDVRASDSLLDSSYLDDFRRVSDMLFGDLLAKVDRDVYWGRLIPKHGPGAVADKLSSNGKWNQQTWPARLSRCFPADHFLSPNPHFNEEKLKDLNILEPGSEIPVRVITVPKTLKSPRIIAIEPTAMQYAQQALLGAILDAFKEDGFLSRVIGFDDQEPNRVLAHRGSLSGDLATLDLSEASDRVSNQHVRAMCENYPHLHEAIQACRSQKADVPGFGVQRLAKYASMGSALCFPIEAMVFLTLIFLGIERELSAPLSRRQCVKLFSEQVRVFGDDLIVPRDYVLSVVDELHTFGYVVNAGKSYWTGRFRESCGREYYDGHDVSIVKVRQVLPTRRQDASGVISAVALRNQLYWAGIWSGARWLDNYLRKLLKHFPNVAPTSPLLGRESALGYEFSKLDPYLHSPLTKGYIVKAESPRDPLDGSGALLKCLLQRESRLSRVMLPINSDASSAFNTLPSVDDEHLERSGRPEYVNIKLGMASPF</sequence>
<feature type="domain" description="RdRp catalytic" evidence="10">
    <location>
        <begin position="318"/>
        <end position="463"/>
    </location>
</feature>
<name>A0A514DAM9_9VIRU</name>
<dbReference type="InterPro" id="IPR007096">
    <property type="entry name" value="RNA-dir_Rpol_cat_phage"/>
</dbReference>
<dbReference type="GO" id="GO:0003968">
    <property type="term" value="F:RNA-directed RNA polymerase activity"/>
    <property type="evidence" value="ECO:0007669"/>
    <property type="project" value="UniProtKB-KW"/>
</dbReference>
<keyword evidence="6" id="KW-0693">Viral RNA replication</keyword>
<evidence type="ECO:0000256" key="4">
    <source>
        <dbReference type="ARBA" id="ARBA00022695"/>
    </source>
</evidence>
<dbReference type="GO" id="GO:0039694">
    <property type="term" value="P:viral RNA genome replication"/>
    <property type="evidence" value="ECO:0007669"/>
    <property type="project" value="InterPro"/>
</dbReference>
<keyword evidence="2 11" id="KW-0696">RNA-directed RNA polymerase</keyword>
<organism evidence="11">
    <name type="scientific">Leviviridae sp</name>
    <dbReference type="NCBI Taxonomy" id="2027243"/>
    <lineage>
        <taxon>Viruses</taxon>
        <taxon>Riboviria</taxon>
        <taxon>Orthornavirae</taxon>
        <taxon>Lenarviricota</taxon>
        <taxon>Leviviricetes</taxon>
        <taxon>Norzivirales</taxon>
        <taxon>Fiersviridae</taxon>
    </lineage>
</organism>
<evidence type="ECO:0000256" key="7">
    <source>
        <dbReference type="ARBA" id="ARBA00030248"/>
    </source>
</evidence>
<evidence type="ECO:0000313" key="11">
    <source>
        <dbReference type="EMBL" id="QDH90668.1"/>
    </source>
</evidence>
<evidence type="ECO:0000259" key="10">
    <source>
        <dbReference type="PROSITE" id="PS50522"/>
    </source>
</evidence>
<evidence type="ECO:0000256" key="5">
    <source>
        <dbReference type="ARBA" id="ARBA00022741"/>
    </source>
</evidence>
<feature type="binding site" evidence="9">
    <location>
        <position position="432"/>
    </location>
    <ligand>
        <name>Mg(2+)</name>
        <dbReference type="ChEBI" id="CHEBI:18420"/>
        <label>2</label>
    </ligand>
</feature>
<protein>
    <recommendedName>
        <fullName evidence="1">RNA-directed RNA polymerase</fullName>
        <ecNumber evidence="1">2.7.7.48</ecNumber>
    </recommendedName>
    <alternativeName>
        <fullName evidence="7">RNA replicase beta chain</fullName>
    </alternativeName>
</protein>